<proteinExistence type="predicted"/>
<feature type="domain" description="HTH LytTR-type" evidence="7">
    <location>
        <begin position="135"/>
        <end position="235"/>
    </location>
</feature>
<feature type="modified residue" description="4-aspartylphosphate" evidence="5">
    <location>
        <position position="51"/>
    </location>
</feature>
<feature type="domain" description="Response regulatory" evidence="6">
    <location>
        <begin position="2"/>
        <end position="117"/>
    </location>
</feature>
<evidence type="ECO:0000313" key="9">
    <source>
        <dbReference type="Proteomes" id="UP001322664"/>
    </source>
</evidence>
<dbReference type="Gene3D" id="3.40.50.2300">
    <property type="match status" value="1"/>
</dbReference>
<gene>
    <name evidence="8" type="ORF">R6U77_03025</name>
</gene>
<keyword evidence="9" id="KW-1185">Reference proteome</keyword>
<comment type="function">
    <text evidence="4">Required for high-level post-exponential phase expression of a series of secreted proteins.</text>
</comment>
<dbReference type="PANTHER" id="PTHR37299">
    <property type="entry name" value="TRANSCRIPTIONAL REGULATOR-RELATED"/>
    <property type="match status" value="1"/>
</dbReference>
<dbReference type="GO" id="GO:0003677">
    <property type="term" value="F:DNA binding"/>
    <property type="evidence" value="ECO:0007669"/>
    <property type="project" value="UniProtKB-KW"/>
</dbReference>
<dbReference type="EMBL" id="CP137624">
    <property type="protein sequence ID" value="WPK12689.1"/>
    <property type="molecule type" value="Genomic_DNA"/>
</dbReference>
<sequence length="236" mass="27121">MRVAICEDDTFYQQLIVETVKNYALFQAPSIQIVSCTAQPSTETADCYILDIELNSSVNGLEIAQAIRQRDPLAHIIFITTYAQYLTLTFKYKLAALDFIVKDSPAQIQADLTEALQAAFMKYQQLGTIDQTKWFQIKIGEKIKNIAIEDIYFFETATQPHKIQLYERNGCHSFYGSLKEINLGDDFFRCHKSFLVHLNNIKEVDFKKRQIIMANGSHCPIAFRSLAALQKILYRK</sequence>
<dbReference type="PROSITE" id="PS50930">
    <property type="entry name" value="HTH_LYTTR"/>
    <property type="match status" value="1"/>
</dbReference>
<evidence type="ECO:0000256" key="3">
    <source>
        <dbReference type="ARBA" id="ARBA00023159"/>
    </source>
</evidence>
<evidence type="ECO:0000259" key="6">
    <source>
        <dbReference type="PROSITE" id="PS50110"/>
    </source>
</evidence>
<evidence type="ECO:0000259" key="7">
    <source>
        <dbReference type="PROSITE" id="PS50930"/>
    </source>
</evidence>
<dbReference type="InterPro" id="IPR011006">
    <property type="entry name" value="CheY-like_superfamily"/>
</dbReference>
<evidence type="ECO:0000256" key="5">
    <source>
        <dbReference type="PROSITE-ProRule" id="PRU00169"/>
    </source>
</evidence>
<dbReference type="Proteomes" id="UP001322664">
    <property type="component" value="Chromosome"/>
</dbReference>
<evidence type="ECO:0000256" key="4">
    <source>
        <dbReference type="ARBA" id="ARBA00037164"/>
    </source>
</evidence>
<dbReference type="Pfam" id="PF00072">
    <property type="entry name" value="Response_reg"/>
    <property type="match status" value="1"/>
</dbReference>
<dbReference type="SMART" id="SM00448">
    <property type="entry name" value="REC"/>
    <property type="match status" value="1"/>
</dbReference>
<dbReference type="SUPFAM" id="SSF52172">
    <property type="entry name" value="CheY-like"/>
    <property type="match status" value="1"/>
</dbReference>
<evidence type="ECO:0000256" key="2">
    <source>
        <dbReference type="ARBA" id="ARBA00023012"/>
    </source>
</evidence>
<dbReference type="PROSITE" id="PS50110">
    <property type="entry name" value="RESPONSE_REGULATORY"/>
    <property type="match status" value="1"/>
</dbReference>
<keyword evidence="1" id="KW-0963">Cytoplasm</keyword>
<keyword evidence="3" id="KW-0010">Activator</keyword>
<dbReference type="InterPro" id="IPR001789">
    <property type="entry name" value="Sig_transdc_resp-reg_receiver"/>
</dbReference>
<dbReference type="Pfam" id="PF04397">
    <property type="entry name" value="LytTR"/>
    <property type="match status" value="1"/>
</dbReference>
<keyword evidence="2" id="KW-0902">Two-component regulatory system</keyword>
<name>A0ABZ0RZ70_9BACI</name>
<evidence type="ECO:0000313" key="8">
    <source>
        <dbReference type="EMBL" id="WPK12689.1"/>
    </source>
</evidence>
<organism evidence="8 9">
    <name type="scientific">Lysinibacillus louembei</name>
    <dbReference type="NCBI Taxonomy" id="1470088"/>
    <lineage>
        <taxon>Bacteria</taxon>
        <taxon>Bacillati</taxon>
        <taxon>Bacillota</taxon>
        <taxon>Bacilli</taxon>
        <taxon>Bacillales</taxon>
        <taxon>Bacillaceae</taxon>
        <taxon>Lysinibacillus</taxon>
    </lineage>
</organism>
<evidence type="ECO:0000256" key="1">
    <source>
        <dbReference type="ARBA" id="ARBA00022490"/>
    </source>
</evidence>
<keyword evidence="5" id="KW-0597">Phosphoprotein</keyword>
<dbReference type="SMART" id="SM00850">
    <property type="entry name" value="LytTR"/>
    <property type="match status" value="1"/>
</dbReference>
<keyword evidence="8" id="KW-0238">DNA-binding</keyword>
<dbReference type="RefSeq" id="WP_319837385.1">
    <property type="nucleotide sequence ID" value="NZ_CP137624.1"/>
</dbReference>
<dbReference type="PANTHER" id="PTHR37299:SF3">
    <property type="entry name" value="STAGE 0 SPORULATION PROTEIN A HOMOLOG"/>
    <property type="match status" value="1"/>
</dbReference>
<accession>A0ABZ0RZ70</accession>
<dbReference type="Gene3D" id="2.40.50.1020">
    <property type="entry name" value="LytTr DNA-binding domain"/>
    <property type="match status" value="1"/>
</dbReference>
<reference evidence="8 9" key="1">
    <citation type="submission" date="2023-09" db="EMBL/GenBank/DDBJ databases">
        <authorList>
            <person name="Page C.A."/>
            <person name="Perez-Diaz I.M."/>
        </authorList>
    </citation>
    <scope>NUCLEOTIDE SEQUENCE [LARGE SCALE GENOMIC DNA]</scope>
    <source>
        <strain evidence="8 9">Ll15</strain>
    </source>
</reference>
<protein>
    <submittedName>
        <fullName evidence="8">LytTR family DNA-binding domain-containing protein</fullName>
    </submittedName>
</protein>
<dbReference type="InterPro" id="IPR046947">
    <property type="entry name" value="LytR-like"/>
</dbReference>
<dbReference type="InterPro" id="IPR007492">
    <property type="entry name" value="LytTR_DNA-bd_dom"/>
</dbReference>